<comment type="caution">
    <text evidence="2">The sequence shown here is derived from an EMBL/GenBank/DDBJ whole genome shotgun (WGS) entry which is preliminary data.</text>
</comment>
<reference evidence="2 3" key="1">
    <citation type="submission" date="2020-08" db="EMBL/GenBank/DDBJ databases">
        <title>Genome public.</title>
        <authorList>
            <person name="Liu C."/>
            <person name="Sun Q."/>
        </authorList>
    </citation>
    <scope>NUCLEOTIDE SEQUENCE [LARGE SCALE GENOMIC DNA]</scope>
    <source>
        <strain evidence="2 3">NSJ-43</strain>
    </source>
</reference>
<feature type="transmembrane region" description="Helical" evidence="1">
    <location>
        <begin position="130"/>
        <end position="148"/>
    </location>
</feature>
<keyword evidence="3" id="KW-1185">Reference proteome</keyword>
<protein>
    <submittedName>
        <fullName evidence="2">DUF2798 domain-containing protein</fullName>
    </submittedName>
</protein>
<evidence type="ECO:0000256" key="1">
    <source>
        <dbReference type="SAM" id="Phobius"/>
    </source>
</evidence>
<feature type="transmembrane region" description="Helical" evidence="1">
    <location>
        <begin position="41"/>
        <end position="61"/>
    </location>
</feature>
<proteinExistence type="predicted"/>
<evidence type="ECO:0000313" key="2">
    <source>
        <dbReference type="EMBL" id="MBC5679910.1"/>
    </source>
</evidence>
<sequence>MPKSKLQNVLFTIVMAFVMVYALVCYNIALDKGGMSNEIFLIAFHEIVIMLPVAFVLEFFIVEKFATKLAFRIVTPQDRPIFITLAISSMIVCIMCPIMSFIATLLFAHAGNQLIAVWIQKTFMNFPVAFFWQIFIAGPLVRNLFGLFNKKSK</sequence>
<gene>
    <name evidence="2" type="ORF">H8S01_02905</name>
</gene>
<evidence type="ECO:0000313" key="3">
    <source>
        <dbReference type="Proteomes" id="UP000628463"/>
    </source>
</evidence>
<dbReference type="EMBL" id="JACOPD010000002">
    <property type="protein sequence ID" value="MBC5679910.1"/>
    <property type="molecule type" value="Genomic_DNA"/>
</dbReference>
<keyword evidence="1" id="KW-1133">Transmembrane helix</keyword>
<name>A0ABR7FXK2_9FIRM</name>
<keyword evidence="1" id="KW-0472">Membrane</keyword>
<feature type="transmembrane region" description="Helical" evidence="1">
    <location>
        <begin position="9"/>
        <end position="29"/>
    </location>
</feature>
<organism evidence="2 3">
    <name type="scientific">Lachnospira hominis</name>
    <name type="common">ex Liu et al. 2021</name>
    <dbReference type="NCBI Taxonomy" id="2763051"/>
    <lineage>
        <taxon>Bacteria</taxon>
        <taxon>Bacillati</taxon>
        <taxon>Bacillota</taxon>
        <taxon>Clostridia</taxon>
        <taxon>Lachnospirales</taxon>
        <taxon>Lachnospiraceae</taxon>
        <taxon>Lachnospira</taxon>
    </lineage>
</organism>
<keyword evidence="1" id="KW-0812">Transmembrane</keyword>
<dbReference type="InterPro" id="IPR021529">
    <property type="entry name" value="DUF2798"/>
</dbReference>
<dbReference type="Pfam" id="PF11391">
    <property type="entry name" value="DUF2798"/>
    <property type="match status" value="2"/>
</dbReference>
<accession>A0ABR7FXK2</accession>
<dbReference type="RefSeq" id="WP_021865371.1">
    <property type="nucleotide sequence ID" value="NZ_JACOPD010000002.1"/>
</dbReference>
<feature type="transmembrane region" description="Helical" evidence="1">
    <location>
        <begin position="82"/>
        <end position="110"/>
    </location>
</feature>
<dbReference type="Proteomes" id="UP000628463">
    <property type="component" value="Unassembled WGS sequence"/>
</dbReference>